<evidence type="ECO:0000256" key="2">
    <source>
        <dbReference type="ARBA" id="ARBA00023235"/>
    </source>
</evidence>
<accession>A0ABP1RXT4</accession>
<keyword evidence="1 3" id="KW-0028">Amino-acid biosynthesis</keyword>
<comment type="pathway">
    <text evidence="3">Amino-acid biosynthesis; L-methionine biosynthesis via salvage pathway; L-methionine from S-methyl-5-thio-alpha-D-ribose 1-phosphate: step 1/6.</text>
</comment>
<keyword evidence="3" id="KW-0963">Cytoplasm</keyword>
<dbReference type="InterPro" id="IPR005251">
    <property type="entry name" value="IF-M1Pi"/>
</dbReference>
<evidence type="ECO:0000256" key="1">
    <source>
        <dbReference type="ARBA" id="ARBA00022605"/>
    </source>
</evidence>
<dbReference type="NCBIfam" id="TIGR00524">
    <property type="entry name" value="eIF-2B_rel"/>
    <property type="match status" value="1"/>
</dbReference>
<dbReference type="Pfam" id="PF01008">
    <property type="entry name" value="IF-2B"/>
    <property type="match status" value="1"/>
</dbReference>
<comment type="caution">
    <text evidence="4">The sequence shown here is derived from an EMBL/GenBank/DDBJ whole genome shotgun (WGS) entry which is preliminary data.</text>
</comment>
<dbReference type="InterPro" id="IPR042529">
    <property type="entry name" value="IF_2B-like_C"/>
</dbReference>
<comment type="catalytic activity">
    <reaction evidence="3">
        <text>5-(methylsulfanyl)-alpha-D-ribose 1-phosphate = 5-(methylsulfanyl)-D-ribulose 1-phosphate</text>
        <dbReference type="Rhea" id="RHEA:19989"/>
        <dbReference type="ChEBI" id="CHEBI:58533"/>
        <dbReference type="ChEBI" id="CHEBI:58548"/>
        <dbReference type="EC" id="5.3.1.23"/>
    </reaction>
</comment>
<feature type="site" description="Transition state stabilizer" evidence="3">
    <location>
        <position position="171"/>
    </location>
</feature>
<keyword evidence="3" id="KW-0539">Nucleus</keyword>
<dbReference type="InterPro" id="IPR011559">
    <property type="entry name" value="Initiation_fac_2B_a/b/d"/>
</dbReference>
<name>A0ABP1RXT4_9HEXA</name>
<comment type="similarity">
    <text evidence="3">Belongs to the eIF-2B alpha/beta/delta subunits family. MtnA subfamily.</text>
</comment>
<dbReference type="Gene3D" id="1.20.120.420">
    <property type="entry name" value="translation initiation factor eif-2b, domain 1"/>
    <property type="match status" value="1"/>
</dbReference>
<comment type="subcellular location">
    <subcellularLocation>
        <location evidence="3">Cytoplasm</location>
    </subcellularLocation>
    <subcellularLocation>
        <location evidence="3">Nucleus</location>
    </subcellularLocation>
</comment>
<reference evidence="4 5" key="1">
    <citation type="submission" date="2024-08" db="EMBL/GenBank/DDBJ databases">
        <authorList>
            <person name="Cucini C."/>
            <person name="Frati F."/>
        </authorList>
    </citation>
    <scope>NUCLEOTIDE SEQUENCE [LARGE SCALE GENOMIC DNA]</scope>
</reference>
<dbReference type="NCBIfam" id="TIGR00512">
    <property type="entry name" value="salvage_mtnA"/>
    <property type="match status" value="1"/>
</dbReference>
<dbReference type="PANTHER" id="PTHR43475:SF1">
    <property type="entry name" value="METHYLTHIORIBOSE-1-PHOSPHATE ISOMERASE"/>
    <property type="match status" value="1"/>
</dbReference>
<dbReference type="Gene3D" id="3.40.50.10470">
    <property type="entry name" value="Translation initiation factor eif-2b, domain 2"/>
    <property type="match status" value="1"/>
</dbReference>
<dbReference type="NCBIfam" id="NF004326">
    <property type="entry name" value="PRK05720.1"/>
    <property type="match status" value="1"/>
</dbReference>
<organism evidence="4 5">
    <name type="scientific">Orchesella dallaii</name>
    <dbReference type="NCBI Taxonomy" id="48710"/>
    <lineage>
        <taxon>Eukaryota</taxon>
        <taxon>Metazoa</taxon>
        <taxon>Ecdysozoa</taxon>
        <taxon>Arthropoda</taxon>
        <taxon>Hexapoda</taxon>
        <taxon>Collembola</taxon>
        <taxon>Entomobryomorpha</taxon>
        <taxon>Entomobryoidea</taxon>
        <taxon>Orchesellidae</taxon>
        <taxon>Orchesellinae</taxon>
        <taxon>Orchesella</taxon>
    </lineage>
</organism>
<dbReference type="Proteomes" id="UP001642540">
    <property type="component" value="Unassembled WGS sequence"/>
</dbReference>
<keyword evidence="3" id="KW-0486">Methionine biosynthesis</keyword>
<feature type="active site" description="Proton donor" evidence="3">
    <location>
        <position position="251"/>
    </location>
</feature>
<dbReference type="EC" id="5.3.1.23" evidence="3"/>
<evidence type="ECO:0000313" key="5">
    <source>
        <dbReference type="Proteomes" id="UP001642540"/>
    </source>
</evidence>
<dbReference type="InterPro" id="IPR000649">
    <property type="entry name" value="IF-2B-related"/>
</dbReference>
<comment type="function">
    <text evidence="3">Catalyzes the interconversion of methylthioribose-1-phosphate (MTR-1-P) into methylthioribulose-1-phosphate (MTRu-1-P).</text>
</comment>
<dbReference type="SUPFAM" id="SSF100950">
    <property type="entry name" value="NagB/RpiA/CoA transferase-like"/>
    <property type="match status" value="1"/>
</dbReference>
<dbReference type="PANTHER" id="PTHR43475">
    <property type="entry name" value="METHYLTHIORIBOSE-1-PHOSPHATE ISOMERASE"/>
    <property type="match status" value="1"/>
</dbReference>
<keyword evidence="5" id="KW-1185">Reference proteome</keyword>
<keyword evidence="2 3" id="KW-0413">Isomerase</keyword>
<gene>
    <name evidence="4" type="ORF">ODALV1_LOCUS27277</name>
</gene>
<dbReference type="EMBL" id="CAXLJM020000122">
    <property type="protein sequence ID" value="CAL8138234.1"/>
    <property type="molecule type" value="Genomic_DNA"/>
</dbReference>
<dbReference type="InterPro" id="IPR037171">
    <property type="entry name" value="NagB/RpiA_transferase-like"/>
</dbReference>
<evidence type="ECO:0000256" key="3">
    <source>
        <dbReference type="HAMAP-Rule" id="MF_03119"/>
    </source>
</evidence>
<dbReference type="HAMAP" id="MF_01678">
    <property type="entry name" value="Salvage_MtnA"/>
    <property type="match status" value="1"/>
</dbReference>
<sequence length="363" mass="39555">MSSDSGLLQSIKYTRGQKFQVLDQLRVPHEHEYRDIKTVADGVDAIRTMQVRGAPLIAMVGCLSIVTDMDGKDFKNAKDFLAYIEVQVQALIDARPTAVNMKREGTRLINFVKQQIVLTEDITELKLRVIEWIEELVKTDLETNKAIGDHGANDIIKRAQAGGNVNVLTHCNTGSLATSGYGTALGVVRSLFQKGKLDHAFCTETRPYNQGSRLTAFELQHDKIPSTLVCDSAVSWLMKSRKIAAVIVGADRVARNGDTANKIGTYQLALVAKAHGVNFYVAAPFSTIDGNTASGESIVIEERSPTEVTHIGGKPICPAGINVWNPAFDVTPAHLITGIVTENGVIEPEQLSKKIDEYNAANL</sequence>
<dbReference type="InterPro" id="IPR027363">
    <property type="entry name" value="M1Pi_N"/>
</dbReference>
<protein>
    <recommendedName>
        <fullName evidence="3">Methylthioribose-1-phosphate isomerase</fullName>
        <shortName evidence="3">M1Pi</shortName>
        <shortName evidence="3">MTR-1-P isomerase</shortName>
        <ecNumber evidence="3">5.3.1.23</ecNumber>
    </recommendedName>
    <alternativeName>
        <fullName evidence="3">S-methyl-5-thioribose-1-phosphate isomerase</fullName>
    </alternativeName>
    <alternativeName>
        <fullName evidence="3">Translation initiation factor eIF-2B subunit alpha/beta/delta-like protein</fullName>
    </alternativeName>
</protein>
<evidence type="ECO:0000313" key="4">
    <source>
        <dbReference type="EMBL" id="CAL8138234.1"/>
    </source>
</evidence>
<proteinExistence type="inferred from homology"/>